<dbReference type="Proteomes" id="UP000073492">
    <property type="component" value="Unassembled WGS sequence"/>
</dbReference>
<evidence type="ECO:0000313" key="1">
    <source>
        <dbReference type="EMBL" id="KXT13282.1"/>
    </source>
</evidence>
<proteinExistence type="predicted"/>
<comment type="caution">
    <text evidence="1">The sequence shown here is derived from an EMBL/GenBank/DDBJ whole genome shotgun (WGS) entry which is preliminary data.</text>
</comment>
<accession>A0A139IFE1</accession>
<keyword evidence="2" id="KW-1185">Reference proteome</keyword>
<gene>
    <name evidence="1" type="ORF">AC579_2495</name>
</gene>
<dbReference type="EMBL" id="LFZO01000123">
    <property type="protein sequence ID" value="KXT13282.1"/>
    <property type="molecule type" value="Genomic_DNA"/>
</dbReference>
<name>A0A139IFE1_9PEZI</name>
<sequence>MACDCKSMVLTDLPGRCIQDTASPSHDDKPFCLHIEIQVLWSDFRMLTSAARRCTRTDALALPSALSRTGNSWPFLKSPSVLESAREKDAQAGERTPRELEVSLGIDDAMFDRPVRMGRPRM</sequence>
<evidence type="ECO:0000313" key="2">
    <source>
        <dbReference type="Proteomes" id="UP000073492"/>
    </source>
</evidence>
<protein>
    <submittedName>
        <fullName evidence="1">Uncharacterized protein</fullName>
    </submittedName>
</protein>
<dbReference type="AlphaFoldDB" id="A0A139IFE1"/>
<organism evidence="1 2">
    <name type="scientific">Pseudocercospora musae</name>
    <dbReference type="NCBI Taxonomy" id="113226"/>
    <lineage>
        <taxon>Eukaryota</taxon>
        <taxon>Fungi</taxon>
        <taxon>Dikarya</taxon>
        <taxon>Ascomycota</taxon>
        <taxon>Pezizomycotina</taxon>
        <taxon>Dothideomycetes</taxon>
        <taxon>Dothideomycetidae</taxon>
        <taxon>Mycosphaerellales</taxon>
        <taxon>Mycosphaerellaceae</taxon>
        <taxon>Pseudocercospora</taxon>
    </lineage>
</organism>
<reference evidence="1 2" key="1">
    <citation type="submission" date="2015-07" db="EMBL/GenBank/DDBJ databases">
        <title>Comparative genomics of the Sigatoka disease complex on banana suggests a link between parallel evolutionary changes in Pseudocercospora fijiensis and Pseudocercospora eumusae and increased virulence on the banana host.</title>
        <authorList>
            <person name="Chang T.-C."/>
            <person name="Salvucci A."/>
            <person name="Crous P.W."/>
            <person name="Stergiopoulos I."/>
        </authorList>
    </citation>
    <scope>NUCLEOTIDE SEQUENCE [LARGE SCALE GENOMIC DNA]</scope>
    <source>
        <strain evidence="1 2">CBS 116634</strain>
    </source>
</reference>